<evidence type="ECO:0000313" key="11">
    <source>
        <dbReference type="EMBL" id="KAK5641312.1"/>
    </source>
</evidence>
<evidence type="ECO:0000256" key="2">
    <source>
        <dbReference type="ARBA" id="ARBA00022679"/>
    </source>
</evidence>
<dbReference type="PANTHER" id="PTHR24347">
    <property type="entry name" value="SERINE/THREONINE-PROTEIN KINASE"/>
    <property type="match status" value="1"/>
</dbReference>
<gene>
    <name evidence="11" type="ORF">RI129_009859</name>
</gene>
<evidence type="ECO:0000256" key="6">
    <source>
        <dbReference type="PROSITE-ProRule" id="PRU10141"/>
    </source>
</evidence>
<dbReference type="PROSITE" id="PS50006">
    <property type="entry name" value="FHA_DOMAIN"/>
    <property type="match status" value="1"/>
</dbReference>
<evidence type="ECO:0000256" key="4">
    <source>
        <dbReference type="ARBA" id="ARBA00022777"/>
    </source>
</evidence>
<accession>A0AAN7ZF92</accession>
<dbReference type="PROSITE" id="PS00108">
    <property type="entry name" value="PROTEIN_KINASE_ST"/>
    <property type="match status" value="1"/>
</dbReference>
<protein>
    <recommendedName>
        <fullName evidence="13">Serine/threonine-protein kinase Chk2</fullName>
    </recommendedName>
</protein>
<comment type="caution">
    <text evidence="11">The sequence shown here is derived from an EMBL/GenBank/DDBJ whole genome shotgun (WGS) entry which is preliminary data.</text>
</comment>
<dbReference type="FunFam" id="3.30.200.20:FF:000042">
    <property type="entry name" value="Aurora kinase A"/>
    <property type="match status" value="1"/>
</dbReference>
<evidence type="ECO:0000256" key="3">
    <source>
        <dbReference type="ARBA" id="ARBA00022741"/>
    </source>
</evidence>
<dbReference type="InterPro" id="IPR000253">
    <property type="entry name" value="FHA_dom"/>
</dbReference>
<evidence type="ECO:0008006" key="13">
    <source>
        <dbReference type="Google" id="ProtNLM"/>
    </source>
</evidence>
<keyword evidence="4" id="KW-0418">Kinase</keyword>
<dbReference type="SUPFAM" id="SSF56112">
    <property type="entry name" value="Protein kinase-like (PK-like)"/>
    <property type="match status" value="1"/>
</dbReference>
<keyword evidence="1 7" id="KW-0723">Serine/threonine-protein kinase</keyword>
<feature type="region of interest" description="Disordered" evidence="8">
    <location>
        <begin position="430"/>
        <end position="449"/>
    </location>
</feature>
<comment type="similarity">
    <text evidence="7">Belongs to the protein kinase superfamily.</text>
</comment>
<dbReference type="InterPro" id="IPR008271">
    <property type="entry name" value="Ser/Thr_kinase_AS"/>
</dbReference>
<dbReference type="EMBL" id="JAVRBK010000007">
    <property type="protein sequence ID" value="KAK5641312.1"/>
    <property type="molecule type" value="Genomic_DNA"/>
</dbReference>
<feature type="binding site" evidence="6">
    <location>
        <position position="181"/>
    </location>
    <ligand>
        <name>ATP</name>
        <dbReference type="ChEBI" id="CHEBI:30616"/>
    </ligand>
</feature>
<keyword evidence="2" id="KW-0808">Transferase</keyword>
<dbReference type="SMART" id="SM00220">
    <property type="entry name" value="S_TKc"/>
    <property type="match status" value="1"/>
</dbReference>
<dbReference type="CDD" id="cd05117">
    <property type="entry name" value="STKc_CAMK"/>
    <property type="match status" value="1"/>
</dbReference>
<dbReference type="Proteomes" id="UP001329430">
    <property type="component" value="Chromosome 7"/>
</dbReference>
<dbReference type="Gene3D" id="1.10.510.10">
    <property type="entry name" value="Transferase(Phosphotransferase) domain 1"/>
    <property type="match status" value="1"/>
</dbReference>
<dbReference type="GO" id="GO:0005524">
    <property type="term" value="F:ATP binding"/>
    <property type="evidence" value="ECO:0007669"/>
    <property type="project" value="UniProtKB-UniRule"/>
</dbReference>
<evidence type="ECO:0000256" key="7">
    <source>
        <dbReference type="RuleBase" id="RU000304"/>
    </source>
</evidence>
<evidence type="ECO:0000313" key="12">
    <source>
        <dbReference type="Proteomes" id="UP001329430"/>
    </source>
</evidence>
<feature type="domain" description="FHA" evidence="9">
    <location>
        <begin position="52"/>
        <end position="109"/>
    </location>
</feature>
<dbReference type="PROSITE" id="PS50011">
    <property type="entry name" value="PROTEIN_KINASE_DOM"/>
    <property type="match status" value="1"/>
</dbReference>
<dbReference type="InterPro" id="IPR008984">
    <property type="entry name" value="SMAD_FHA_dom_sf"/>
</dbReference>
<dbReference type="FunFam" id="1.10.510.10:FF:000571">
    <property type="entry name" value="Maternal embryonic leucine zipper kinase"/>
    <property type="match status" value="1"/>
</dbReference>
<keyword evidence="3 6" id="KW-0547">Nucleotide-binding</keyword>
<evidence type="ECO:0000256" key="8">
    <source>
        <dbReference type="SAM" id="MobiDB-lite"/>
    </source>
</evidence>
<dbReference type="Gene3D" id="2.60.200.20">
    <property type="match status" value="1"/>
</dbReference>
<dbReference type="GO" id="GO:0004674">
    <property type="term" value="F:protein serine/threonine kinase activity"/>
    <property type="evidence" value="ECO:0007669"/>
    <property type="project" value="UniProtKB-KW"/>
</dbReference>
<evidence type="ECO:0000256" key="1">
    <source>
        <dbReference type="ARBA" id="ARBA00022527"/>
    </source>
</evidence>
<dbReference type="SUPFAM" id="SSF49879">
    <property type="entry name" value="SMAD/FHA domain"/>
    <property type="match status" value="1"/>
</dbReference>
<keyword evidence="5 6" id="KW-0067">ATP-binding</keyword>
<dbReference type="Pfam" id="PF00498">
    <property type="entry name" value="FHA"/>
    <property type="match status" value="1"/>
</dbReference>
<dbReference type="PROSITE" id="PS00107">
    <property type="entry name" value="PROTEIN_KINASE_ATP"/>
    <property type="match status" value="1"/>
</dbReference>
<dbReference type="InterPro" id="IPR000719">
    <property type="entry name" value="Prot_kinase_dom"/>
</dbReference>
<dbReference type="CDD" id="cd00060">
    <property type="entry name" value="FHA"/>
    <property type="match status" value="1"/>
</dbReference>
<evidence type="ECO:0000259" key="10">
    <source>
        <dbReference type="PROSITE" id="PS50011"/>
    </source>
</evidence>
<organism evidence="11 12">
    <name type="scientific">Pyrocoelia pectoralis</name>
    <dbReference type="NCBI Taxonomy" id="417401"/>
    <lineage>
        <taxon>Eukaryota</taxon>
        <taxon>Metazoa</taxon>
        <taxon>Ecdysozoa</taxon>
        <taxon>Arthropoda</taxon>
        <taxon>Hexapoda</taxon>
        <taxon>Insecta</taxon>
        <taxon>Pterygota</taxon>
        <taxon>Neoptera</taxon>
        <taxon>Endopterygota</taxon>
        <taxon>Coleoptera</taxon>
        <taxon>Polyphaga</taxon>
        <taxon>Elateriformia</taxon>
        <taxon>Elateroidea</taxon>
        <taxon>Lampyridae</taxon>
        <taxon>Lampyrinae</taxon>
        <taxon>Pyrocoelia</taxon>
    </lineage>
</organism>
<name>A0AAN7ZF92_9COLE</name>
<reference evidence="11 12" key="1">
    <citation type="journal article" date="2024" name="Insects">
        <title>An Improved Chromosome-Level Genome Assembly of the Firefly Pyrocoelia pectoralis.</title>
        <authorList>
            <person name="Fu X."/>
            <person name="Meyer-Rochow V.B."/>
            <person name="Ballantyne L."/>
            <person name="Zhu X."/>
        </authorList>
    </citation>
    <scope>NUCLEOTIDE SEQUENCE [LARGE SCALE GENOMIC DNA]</scope>
    <source>
        <strain evidence="11">XCY_ONT2</strain>
    </source>
</reference>
<evidence type="ECO:0000256" key="5">
    <source>
        <dbReference type="ARBA" id="ARBA00022840"/>
    </source>
</evidence>
<dbReference type="Pfam" id="PF00069">
    <property type="entry name" value="Pkinase"/>
    <property type="match status" value="1"/>
</dbReference>
<dbReference type="InterPro" id="IPR011009">
    <property type="entry name" value="Kinase-like_dom_sf"/>
</dbReference>
<feature type="domain" description="Protein kinase" evidence="10">
    <location>
        <begin position="151"/>
        <end position="412"/>
    </location>
</feature>
<dbReference type="InterPro" id="IPR017441">
    <property type="entry name" value="Protein_kinase_ATP_BS"/>
</dbReference>
<keyword evidence="12" id="KW-1185">Reference proteome</keyword>
<sequence>MTTSGIETADTQTPLDCVPFESQEIQKATKIYGRLSSCTVYLHSIVLDKPSYLLGRSIDCDIVINPSNFPPLSIKSVSKHHFELSCDKDDRAYITDRSKNGTFINSERIDKGLKHALYHGDQIAIGTTSMRIYVYKENEKLLDLPLQLKDYKIVRQLGSGSYGEVWLAFHTTTNKEYAIKKVTKKCENKPNDSCRIDSEVQILQSIKHPCIISIKEVVNSDDAVYMVLEYMGGGELNSLMCASNSPLPENIVKPIFYQILIGIRYLHLRNITHRDIKPANILLQSKQLPAIVKIADFGLSKLIESTSHMYTVCGTLAFVAPEVIDPCYGPYTQQVDVWSLGVVLYTMLSNELPFKSTENGDTRKLILFGELSMTSAPWSFVSSNAKDLIKKMLMRNPEDRLTIHQVADHPWLTKDKVMLEEMKQLLKNNTTSCQHASNGIPPPKKLKIE</sequence>
<evidence type="ECO:0000259" key="9">
    <source>
        <dbReference type="PROSITE" id="PS50006"/>
    </source>
</evidence>
<dbReference type="SMART" id="SM00240">
    <property type="entry name" value="FHA"/>
    <property type="match status" value="1"/>
</dbReference>
<dbReference type="AlphaFoldDB" id="A0AAN7ZF92"/>
<proteinExistence type="inferred from homology"/>